<evidence type="ECO:0000313" key="2">
    <source>
        <dbReference type="Proteomes" id="UP000054928"/>
    </source>
</evidence>
<organism evidence="1 2">
    <name type="scientific">Plasmopara halstedii</name>
    <name type="common">Downy mildew of sunflower</name>
    <dbReference type="NCBI Taxonomy" id="4781"/>
    <lineage>
        <taxon>Eukaryota</taxon>
        <taxon>Sar</taxon>
        <taxon>Stramenopiles</taxon>
        <taxon>Oomycota</taxon>
        <taxon>Peronosporomycetes</taxon>
        <taxon>Peronosporales</taxon>
        <taxon>Peronosporaceae</taxon>
        <taxon>Plasmopara</taxon>
    </lineage>
</organism>
<proteinExistence type="predicted"/>
<dbReference type="GeneID" id="36403169"/>
<evidence type="ECO:0000313" key="1">
    <source>
        <dbReference type="EMBL" id="CEG50402.1"/>
    </source>
</evidence>
<dbReference type="AlphaFoldDB" id="A0A0P1B747"/>
<accession>A0A0P1B747</accession>
<dbReference type="Proteomes" id="UP000054928">
    <property type="component" value="Unassembled WGS sequence"/>
</dbReference>
<dbReference type="EMBL" id="CCYD01003131">
    <property type="protein sequence ID" value="CEG50402.1"/>
    <property type="molecule type" value="Genomic_DNA"/>
</dbReference>
<dbReference type="OrthoDB" id="122463at2759"/>
<sequence length="55" mass="5933">MYIELTGLVVCEFLCEGFDSTLPPDVDLKAGEQDAGDNEMVTLVSGFTAPSYFPV</sequence>
<protein>
    <submittedName>
        <fullName evidence="1">Uncharacterized protein</fullName>
    </submittedName>
</protein>
<keyword evidence="2" id="KW-1185">Reference proteome</keyword>
<reference evidence="2" key="1">
    <citation type="submission" date="2014-09" db="EMBL/GenBank/DDBJ databases">
        <authorList>
            <person name="Sharma Rahul"/>
            <person name="Thines Marco"/>
        </authorList>
    </citation>
    <scope>NUCLEOTIDE SEQUENCE [LARGE SCALE GENOMIC DNA]</scope>
</reference>
<dbReference type="RefSeq" id="XP_024586771.1">
    <property type="nucleotide sequence ID" value="XM_024721698.1"/>
</dbReference>
<name>A0A0P1B747_PLAHL</name>